<dbReference type="PANTHER" id="PTHR43229">
    <property type="entry name" value="NODULATION PROTEIN J"/>
    <property type="match status" value="1"/>
</dbReference>
<evidence type="ECO:0000256" key="3">
    <source>
        <dbReference type="ARBA" id="ARBA00022989"/>
    </source>
</evidence>
<dbReference type="NCBIfam" id="TIGR01247">
    <property type="entry name" value="drrB"/>
    <property type="match status" value="1"/>
</dbReference>
<dbReference type="HOGENOM" id="CLU_039483_2_3_2"/>
<dbReference type="PIR" id="B69012">
    <property type="entry name" value="B69012"/>
</dbReference>
<evidence type="ECO:0000256" key="5">
    <source>
        <dbReference type="SAM" id="Phobius"/>
    </source>
</evidence>
<dbReference type="GO" id="GO:0043190">
    <property type="term" value="C:ATP-binding cassette (ABC) transporter complex"/>
    <property type="evidence" value="ECO:0007669"/>
    <property type="project" value="InterPro"/>
</dbReference>
<evidence type="ECO:0000313" key="7">
    <source>
        <dbReference type="EMBL" id="AAB85581.1"/>
    </source>
</evidence>
<dbReference type="EMBL" id="AE000666">
    <property type="protein sequence ID" value="AAB85581.1"/>
    <property type="molecule type" value="Genomic_DNA"/>
</dbReference>
<feature type="domain" description="ABC transmembrane type-2" evidence="6">
    <location>
        <begin position="26"/>
        <end position="252"/>
    </location>
</feature>
<dbReference type="PIRSF" id="PIRSF006648">
    <property type="entry name" value="DrrB"/>
    <property type="match status" value="1"/>
</dbReference>
<evidence type="ECO:0000313" key="8">
    <source>
        <dbReference type="Proteomes" id="UP000005223"/>
    </source>
</evidence>
<dbReference type="KEGG" id="mth:MTH_1092"/>
<dbReference type="PANTHER" id="PTHR43229:SF2">
    <property type="entry name" value="NODULATION PROTEIN J"/>
    <property type="match status" value="1"/>
</dbReference>
<protein>
    <submittedName>
        <fullName evidence="7">Membrane protein</fullName>
    </submittedName>
</protein>
<evidence type="ECO:0000256" key="2">
    <source>
        <dbReference type="ARBA" id="ARBA00022692"/>
    </source>
</evidence>
<dbReference type="PATRIC" id="fig|187420.15.peg.1070"/>
<dbReference type="Pfam" id="PF01061">
    <property type="entry name" value="ABC2_membrane"/>
    <property type="match status" value="1"/>
</dbReference>
<feature type="transmembrane region" description="Helical" evidence="5">
    <location>
        <begin position="106"/>
        <end position="134"/>
    </location>
</feature>
<dbReference type="InParanoid" id="O27164"/>
<name>O27164_METTH</name>
<feature type="transmembrane region" description="Helical" evidence="5">
    <location>
        <begin position="62"/>
        <end position="85"/>
    </location>
</feature>
<comment type="subcellular location">
    <subcellularLocation>
        <location evidence="1">Membrane</location>
        <topology evidence="1">Multi-pass membrane protein</topology>
    </subcellularLocation>
</comment>
<dbReference type="InterPro" id="IPR047817">
    <property type="entry name" value="ABC2_TM_bact-type"/>
</dbReference>
<reference evidence="7 8" key="1">
    <citation type="journal article" date="1997" name="J. Bacteriol.">
        <title>Complete genome sequence of Methanobacterium thermoautotrophicum deltaH: functional analysis and comparative genomics.</title>
        <authorList>
            <person name="Smith D.R."/>
            <person name="Doucette-Stamm L.A."/>
            <person name="Deloughery C."/>
            <person name="Lee H.-M."/>
            <person name="Dubois J."/>
            <person name="Aldredge T."/>
            <person name="Bashirzadeh R."/>
            <person name="Blakely D."/>
            <person name="Cook R."/>
            <person name="Gilbert K."/>
            <person name="Harrison D."/>
            <person name="Hoang L."/>
            <person name="Keagle P."/>
            <person name="Lumm W."/>
            <person name="Pothier B."/>
            <person name="Qiu D."/>
            <person name="Spadafora R."/>
            <person name="Vicare R."/>
            <person name="Wang Y."/>
            <person name="Wierzbowski J."/>
            <person name="Gibson R."/>
            <person name="Jiwani N."/>
            <person name="Caruso A."/>
            <person name="Bush D."/>
            <person name="Safer H."/>
            <person name="Patwell D."/>
            <person name="Prabhakar S."/>
            <person name="McDougall S."/>
            <person name="Shimer G."/>
            <person name="Goyal A."/>
            <person name="Pietrovski S."/>
            <person name="Church G.M."/>
            <person name="Daniels C.J."/>
            <person name="Mao J.-i."/>
            <person name="Rice P."/>
            <person name="Nolling J."/>
            <person name="Reeve J.N."/>
        </authorList>
    </citation>
    <scope>NUCLEOTIDE SEQUENCE [LARGE SCALE GENOMIC DNA]</scope>
    <source>
        <strain evidence="8">ATCC 29096 / DSM 1053 / JCM 10044 / NBRC 100330 / Delta H</strain>
    </source>
</reference>
<dbReference type="InterPro" id="IPR051784">
    <property type="entry name" value="Nod_factor_ABC_transporter"/>
</dbReference>
<dbReference type="InterPro" id="IPR000412">
    <property type="entry name" value="ABC_2_transport"/>
</dbReference>
<dbReference type="STRING" id="187420.MTH_1092"/>
<evidence type="ECO:0000256" key="4">
    <source>
        <dbReference type="ARBA" id="ARBA00023136"/>
    </source>
</evidence>
<keyword evidence="4 5" id="KW-0472">Membrane</keyword>
<dbReference type="PaxDb" id="187420-MTH_1092"/>
<feature type="transmembrane region" description="Helical" evidence="5">
    <location>
        <begin position="171"/>
        <end position="192"/>
    </location>
</feature>
<keyword evidence="3 5" id="KW-1133">Transmembrane helix</keyword>
<keyword evidence="2 5" id="KW-0812">Transmembrane</keyword>
<organism evidence="7 8">
    <name type="scientific">Methanothermobacter thermautotrophicus (strain ATCC 29096 / DSM 1053 / JCM 10044 / NBRC 100330 / Delta H)</name>
    <name type="common">Methanobacterium thermoautotrophicum</name>
    <dbReference type="NCBI Taxonomy" id="187420"/>
    <lineage>
        <taxon>Archaea</taxon>
        <taxon>Methanobacteriati</taxon>
        <taxon>Methanobacteriota</taxon>
        <taxon>Methanomada group</taxon>
        <taxon>Methanobacteria</taxon>
        <taxon>Methanobacteriales</taxon>
        <taxon>Methanobacteriaceae</taxon>
        <taxon>Methanothermobacter</taxon>
    </lineage>
</organism>
<dbReference type="PROSITE" id="PS51012">
    <property type="entry name" value="ABC_TM2"/>
    <property type="match status" value="1"/>
</dbReference>
<gene>
    <name evidence="7" type="ordered locus">MTH_1092</name>
</gene>
<evidence type="ECO:0000256" key="1">
    <source>
        <dbReference type="ARBA" id="ARBA00004141"/>
    </source>
</evidence>
<dbReference type="GO" id="GO:0140359">
    <property type="term" value="F:ABC-type transporter activity"/>
    <property type="evidence" value="ECO:0007669"/>
    <property type="project" value="InterPro"/>
</dbReference>
<keyword evidence="8" id="KW-1185">Reference proteome</keyword>
<sequence length="257" mass="28111">MIWMAEIEGIYTIWLREMKRFFRYRSRIVTSIVTPLLWLIIFGTGLGAAVRFGGVPGGYKAFIYPGIIGQTVLFTSIFSGVSVIIDRQYGFLKEILVAPISRESMVVGKALGISTASMIQAAILLALSFIVGITMSPQCFIVSMVIALIISMGLGGLGLVIAAFTDSMEGFNLIMSFIVLPIFLLSGALFPITGLPAWLQGAVYINPLTYAVDALRFTILRRSVLPLEVNLLVITIFAVIAVLIAAFLFNRKEQNLM</sequence>
<dbReference type="InterPro" id="IPR013525">
    <property type="entry name" value="ABC2_TM"/>
</dbReference>
<dbReference type="AlphaFoldDB" id="O27164"/>
<dbReference type="Proteomes" id="UP000005223">
    <property type="component" value="Chromosome"/>
</dbReference>
<proteinExistence type="predicted"/>
<feature type="transmembrane region" description="Helical" evidence="5">
    <location>
        <begin position="140"/>
        <end position="164"/>
    </location>
</feature>
<evidence type="ECO:0000259" key="6">
    <source>
        <dbReference type="PROSITE" id="PS51012"/>
    </source>
</evidence>
<dbReference type="PRINTS" id="PR00164">
    <property type="entry name" value="ABC2TRNSPORT"/>
</dbReference>
<feature type="transmembrane region" description="Helical" evidence="5">
    <location>
        <begin position="28"/>
        <end position="50"/>
    </location>
</feature>
<dbReference type="EnsemblBacteria" id="AAB85581">
    <property type="protein sequence ID" value="AAB85581"/>
    <property type="gene ID" value="MTH_1092"/>
</dbReference>
<accession>O27164</accession>
<dbReference type="InterPro" id="IPR005942">
    <property type="entry name" value="Daunbcin-R_ABC-transpt"/>
</dbReference>
<feature type="transmembrane region" description="Helical" evidence="5">
    <location>
        <begin position="229"/>
        <end position="249"/>
    </location>
</feature>
<feature type="transmembrane region" description="Helical" evidence="5">
    <location>
        <begin position="198"/>
        <end position="217"/>
    </location>
</feature>